<keyword evidence="2" id="KW-1185">Reference proteome</keyword>
<dbReference type="HOGENOM" id="CLU_3194688_0_0_2"/>
<proteinExistence type="predicted"/>
<name>F0LJK6_THEBM</name>
<reference evidence="1 2" key="1">
    <citation type="journal article" date="2011" name="J. Bacteriol.">
        <title>Complete genome sequence of the hyperthermophilic, piezophilic, heterotrophic, and carboxydotrophic archaeon Thermococcus barophilus MP.</title>
        <authorList>
            <person name="Vannier P."/>
            <person name="Marteinsson V.T."/>
            <person name="Fridjonsson O.H."/>
            <person name="Oger P."/>
            <person name="Jebbar M."/>
        </authorList>
    </citation>
    <scope>NUCLEOTIDE SEQUENCE [LARGE SCALE GENOMIC DNA]</scope>
    <source>
        <strain evidence="2">DSM 11836 / MP</strain>
    </source>
</reference>
<accession>F0LJK6</accession>
<sequence length="45" mass="5348">MPIAMKKKNPHAKYIHSMLKEEALDLTVYLWSDENSMRRSKNITK</sequence>
<protein>
    <recommendedName>
        <fullName evidence="3">Transposase</fullName>
    </recommendedName>
</protein>
<dbReference type="AlphaFoldDB" id="F0LJK6"/>
<evidence type="ECO:0000313" key="2">
    <source>
        <dbReference type="Proteomes" id="UP000007478"/>
    </source>
</evidence>
<dbReference type="KEGG" id="tba:TERMP_00495"/>
<dbReference type="EMBL" id="CP002372">
    <property type="protein sequence ID" value="ADT83472.1"/>
    <property type="molecule type" value="Genomic_DNA"/>
</dbReference>
<evidence type="ECO:0000313" key="1">
    <source>
        <dbReference type="EMBL" id="ADT83472.1"/>
    </source>
</evidence>
<dbReference type="Proteomes" id="UP000007478">
    <property type="component" value="Chromosome"/>
</dbReference>
<organism evidence="1 2">
    <name type="scientific">Thermococcus barophilus (strain DSM 11836 / MP)</name>
    <dbReference type="NCBI Taxonomy" id="391623"/>
    <lineage>
        <taxon>Archaea</taxon>
        <taxon>Methanobacteriati</taxon>
        <taxon>Methanobacteriota</taxon>
        <taxon>Thermococci</taxon>
        <taxon>Thermococcales</taxon>
        <taxon>Thermococcaceae</taxon>
        <taxon>Thermococcus</taxon>
    </lineage>
</organism>
<gene>
    <name evidence="1" type="ordered locus">TERMP_00495</name>
</gene>
<dbReference type="PATRIC" id="fig|391623.17.peg.495"/>
<evidence type="ECO:0008006" key="3">
    <source>
        <dbReference type="Google" id="ProtNLM"/>
    </source>
</evidence>